<evidence type="ECO:0000256" key="1">
    <source>
        <dbReference type="ARBA" id="ARBA00022729"/>
    </source>
</evidence>
<reference evidence="3 4" key="1">
    <citation type="submission" date="2016-10" db="EMBL/GenBank/DDBJ databases">
        <authorList>
            <person name="de Groot N.N."/>
        </authorList>
    </citation>
    <scope>NUCLEOTIDE SEQUENCE [LARGE SCALE GENOMIC DNA]</scope>
    <source>
        <strain>GEY</strain>
        <strain evidence="4">DSM 9560</strain>
    </source>
</reference>
<feature type="chain" id="PRO_5011704359" evidence="2">
    <location>
        <begin position="20"/>
        <end position="505"/>
    </location>
</feature>
<evidence type="ECO:0000313" key="3">
    <source>
        <dbReference type="EMBL" id="SFE50686.1"/>
    </source>
</evidence>
<keyword evidence="4" id="KW-1185">Reference proteome</keyword>
<dbReference type="InterPro" id="IPR028994">
    <property type="entry name" value="Integrin_alpha_N"/>
</dbReference>
<protein>
    <submittedName>
        <fullName evidence="3">Repeat domain-containing protein</fullName>
    </submittedName>
</protein>
<dbReference type="SUPFAM" id="SSF69318">
    <property type="entry name" value="Integrin alpha N-terminal domain"/>
    <property type="match status" value="1"/>
</dbReference>
<dbReference type="EMBL" id="FONY01000002">
    <property type="protein sequence ID" value="SFE50686.1"/>
    <property type="molecule type" value="Genomic_DNA"/>
</dbReference>
<organism evidence="3 4">
    <name type="scientific">Thermoflexibacter ruber</name>
    <dbReference type="NCBI Taxonomy" id="1003"/>
    <lineage>
        <taxon>Bacteria</taxon>
        <taxon>Pseudomonadati</taxon>
        <taxon>Bacteroidota</taxon>
        <taxon>Cytophagia</taxon>
        <taxon>Cytophagales</taxon>
        <taxon>Thermoflexibacteraceae</taxon>
        <taxon>Thermoflexibacter</taxon>
    </lineage>
</organism>
<dbReference type="Pfam" id="PF13517">
    <property type="entry name" value="FG-GAP_3"/>
    <property type="match status" value="1"/>
</dbReference>
<dbReference type="Proteomes" id="UP000199513">
    <property type="component" value="Unassembled WGS sequence"/>
</dbReference>
<dbReference type="GO" id="GO:0020037">
    <property type="term" value="F:heme binding"/>
    <property type="evidence" value="ECO:0007669"/>
    <property type="project" value="InterPro"/>
</dbReference>
<dbReference type="InterPro" id="IPR036909">
    <property type="entry name" value="Cyt_c-like_dom_sf"/>
</dbReference>
<dbReference type="GO" id="GO:0009055">
    <property type="term" value="F:electron transfer activity"/>
    <property type="evidence" value="ECO:0007669"/>
    <property type="project" value="InterPro"/>
</dbReference>
<name>A0A1I2B3L9_9BACT</name>
<dbReference type="OrthoDB" id="1391917at2"/>
<dbReference type="InterPro" id="IPR013517">
    <property type="entry name" value="FG-GAP"/>
</dbReference>
<dbReference type="PANTHER" id="PTHR44103">
    <property type="entry name" value="PROPROTEIN CONVERTASE P"/>
    <property type="match status" value="1"/>
</dbReference>
<feature type="signal peptide" evidence="2">
    <location>
        <begin position="1"/>
        <end position="19"/>
    </location>
</feature>
<dbReference type="PANTHER" id="PTHR44103:SF1">
    <property type="entry name" value="PROPROTEIN CONVERTASE P"/>
    <property type="match status" value="1"/>
</dbReference>
<evidence type="ECO:0000256" key="2">
    <source>
        <dbReference type="SAM" id="SignalP"/>
    </source>
</evidence>
<dbReference type="RefSeq" id="WP_091538919.1">
    <property type="nucleotide sequence ID" value="NZ_FONY01000002.1"/>
</dbReference>
<dbReference type="Gene3D" id="2.130.10.130">
    <property type="entry name" value="Integrin alpha, N-terminal"/>
    <property type="match status" value="1"/>
</dbReference>
<sequence>MQKTLLPFLSKLIGFITLAFCLSNCQSEGSSKTADFTGEQLAQKYCASCHAFVSPELLPKNTWLMGVLPEMRARLLTYYNFEDDYLNYSKNLHKPLITSQDWQKIVNYFANSAPDSLTSFASAPVKTGLEYFIPYFINEGSDVPPHITMLKVNSLKKSIYICEGDKNQLLIFDRYGKKYDSLLVDSPITDLVFEGDELYLLTIGKMKPNDDSLGKLLRWRKGEVPQEVMNHLNRLVFMQLADLNQDGKKDMLIAEYGHEKGSLAWFEIGKEKPHKHVLNTYSGNLKSYLKDMNGDGWVDIVSLVAQMNEGIFTYYNQGDGKFREKNILTFLPVFGVTDFELIDWDNDGDWDILLTSGDNADYSVTLKNYHGFRIYLNDGKNNFIEKYFYPLNGAFKVRARDYDQDGDIDIALISFFPDYANLTNESFVYLKNKNSSNFSFEAGTFKEAIQGHWMVMETEDIDDDGDLDIVLGSFTSAPVAPPPHWTNLWKSKRYSFLLLENQYIK</sequence>
<gene>
    <name evidence="3" type="ORF">SAMN04488541_1002121</name>
</gene>
<dbReference type="STRING" id="1003.SAMN04488541_1002121"/>
<dbReference type="AlphaFoldDB" id="A0A1I2B3L9"/>
<evidence type="ECO:0000313" key="4">
    <source>
        <dbReference type="Proteomes" id="UP000199513"/>
    </source>
</evidence>
<accession>A0A1I2B3L9</accession>
<keyword evidence="1 2" id="KW-0732">Signal</keyword>
<proteinExistence type="predicted"/>
<dbReference type="SUPFAM" id="SSF46626">
    <property type="entry name" value="Cytochrome c"/>
    <property type="match status" value="1"/>
</dbReference>